<sequence length="95" mass="10701">MCERIQAIRIAIFVVIGVIIVTMALAMEWHDRKRGIDMKSSESFFEICRSVSKPFSRLILLGSCGVVVLFVSLFVLTLWGKTQGCMFPTRNGGTW</sequence>
<name>A0ABT6B4C6_9BURK</name>
<evidence type="ECO:0000313" key="3">
    <source>
        <dbReference type="Proteomes" id="UP001216674"/>
    </source>
</evidence>
<keyword evidence="3" id="KW-1185">Reference proteome</keyword>
<dbReference type="EMBL" id="JARJLM010000681">
    <property type="protein sequence ID" value="MDF3839443.1"/>
    <property type="molecule type" value="Genomic_DNA"/>
</dbReference>
<feature type="transmembrane region" description="Helical" evidence="1">
    <location>
        <begin position="6"/>
        <end position="29"/>
    </location>
</feature>
<proteinExistence type="predicted"/>
<accession>A0ABT6B4C6</accession>
<organism evidence="2 3">
    <name type="scientific">Cupriavidus basilensis</name>
    <dbReference type="NCBI Taxonomy" id="68895"/>
    <lineage>
        <taxon>Bacteria</taxon>
        <taxon>Pseudomonadati</taxon>
        <taxon>Pseudomonadota</taxon>
        <taxon>Betaproteobacteria</taxon>
        <taxon>Burkholderiales</taxon>
        <taxon>Burkholderiaceae</taxon>
        <taxon>Cupriavidus</taxon>
    </lineage>
</organism>
<reference evidence="2 3" key="1">
    <citation type="submission" date="2023-03" db="EMBL/GenBank/DDBJ databases">
        <title>Draft assemblies of triclosan tolerant bacteria isolated from returned activated sludge.</title>
        <authorList>
            <person name="Van Hamelsveld S."/>
        </authorList>
    </citation>
    <scope>NUCLEOTIDE SEQUENCE [LARGE SCALE GENOMIC DNA]</scope>
    <source>
        <strain evidence="2 3">GW210010_S58</strain>
    </source>
</reference>
<evidence type="ECO:0008006" key="4">
    <source>
        <dbReference type="Google" id="ProtNLM"/>
    </source>
</evidence>
<keyword evidence="1" id="KW-0472">Membrane</keyword>
<evidence type="ECO:0000313" key="2">
    <source>
        <dbReference type="EMBL" id="MDF3839443.1"/>
    </source>
</evidence>
<evidence type="ECO:0000256" key="1">
    <source>
        <dbReference type="SAM" id="Phobius"/>
    </source>
</evidence>
<keyword evidence="1" id="KW-1133">Transmembrane helix</keyword>
<feature type="transmembrane region" description="Helical" evidence="1">
    <location>
        <begin position="58"/>
        <end position="79"/>
    </location>
</feature>
<protein>
    <recommendedName>
        <fullName evidence="4">Transmembrane protein</fullName>
    </recommendedName>
</protein>
<comment type="caution">
    <text evidence="2">The sequence shown here is derived from an EMBL/GenBank/DDBJ whole genome shotgun (WGS) entry which is preliminary data.</text>
</comment>
<dbReference type="Proteomes" id="UP001216674">
    <property type="component" value="Unassembled WGS sequence"/>
</dbReference>
<gene>
    <name evidence="2" type="ORF">P3W85_41885</name>
</gene>
<dbReference type="RefSeq" id="WP_276269145.1">
    <property type="nucleotide sequence ID" value="NZ_JARJLM010000681.1"/>
</dbReference>
<keyword evidence="1" id="KW-0812">Transmembrane</keyword>